<organism evidence="1 2">
    <name type="scientific">Pleurodeles waltl</name>
    <name type="common">Iberian ribbed newt</name>
    <dbReference type="NCBI Taxonomy" id="8319"/>
    <lineage>
        <taxon>Eukaryota</taxon>
        <taxon>Metazoa</taxon>
        <taxon>Chordata</taxon>
        <taxon>Craniata</taxon>
        <taxon>Vertebrata</taxon>
        <taxon>Euteleostomi</taxon>
        <taxon>Amphibia</taxon>
        <taxon>Batrachia</taxon>
        <taxon>Caudata</taxon>
        <taxon>Salamandroidea</taxon>
        <taxon>Salamandridae</taxon>
        <taxon>Pleurodelinae</taxon>
        <taxon>Pleurodeles</taxon>
    </lineage>
</organism>
<sequence>MLRYGKISCVALPRGRQQETPTCEIALEAAGARGSSAERLLCSCEPPTHERTCPTVKPGARVLLGMAWWRPGRY</sequence>
<dbReference type="Proteomes" id="UP001066276">
    <property type="component" value="Chromosome 12"/>
</dbReference>
<protein>
    <submittedName>
        <fullName evidence="1">Uncharacterized protein</fullName>
    </submittedName>
</protein>
<comment type="caution">
    <text evidence="1">The sequence shown here is derived from an EMBL/GenBank/DDBJ whole genome shotgun (WGS) entry which is preliminary data.</text>
</comment>
<evidence type="ECO:0000313" key="1">
    <source>
        <dbReference type="EMBL" id="KAJ1081297.1"/>
    </source>
</evidence>
<gene>
    <name evidence="1" type="ORF">NDU88_001479</name>
</gene>
<accession>A0AAV7KQD4</accession>
<evidence type="ECO:0000313" key="2">
    <source>
        <dbReference type="Proteomes" id="UP001066276"/>
    </source>
</evidence>
<dbReference type="EMBL" id="JANPWB010000016">
    <property type="protein sequence ID" value="KAJ1081297.1"/>
    <property type="molecule type" value="Genomic_DNA"/>
</dbReference>
<name>A0AAV7KQD4_PLEWA</name>
<keyword evidence="2" id="KW-1185">Reference proteome</keyword>
<dbReference type="AlphaFoldDB" id="A0AAV7KQD4"/>
<proteinExistence type="predicted"/>
<reference evidence="1" key="1">
    <citation type="journal article" date="2022" name="bioRxiv">
        <title>Sequencing and chromosome-scale assembly of the giantPleurodeles waltlgenome.</title>
        <authorList>
            <person name="Brown T."/>
            <person name="Elewa A."/>
            <person name="Iarovenko S."/>
            <person name="Subramanian E."/>
            <person name="Araus A.J."/>
            <person name="Petzold A."/>
            <person name="Susuki M."/>
            <person name="Suzuki K.-i.T."/>
            <person name="Hayashi T."/>
            <person name="Toyoda A."/>
            <person name="Oliveira C."/>
            <person name="Osipova E."/>
            <person name="Leigh N.D."/>
            <person name="Simon A."/>
            <person name="Yun M.H."/>
        </authorList>
    </citation>
    <scope>NUCLEOTIDE SEQUENCE</scope>
    <source>
        <strain evidence="1">20211129_DDA</strain>
        <tissue evidence="1">Liver</tissue>
    </source>
</reference>